<dbReference type="EMBL" id="VWNA01000001">
    <property type="protein sequence ID" value="MQT13658.1"/>
    <property type="molecule type" value="Genomic_DNA"/>
</dbReference>
<dbReference type="Proteomes" id="UP000332515">
    <property type="component" value="Unassembled WGS sequence"/>
</dbReference>
<keyword evidence="1" id="KW-1133">Transmembrane helix</keyword>
<evidence type="ECO:0000256" key="2">
    <source>
        <dbReference type="SAM" id="SignalP"/>
    </source>
</evidence>
<keyword evidence="1" id="KW-0812">Transmembrane</keyword>
<protein>
    <submittedName>
        <fullName evidence="3">Uncharacterized protein</fullName>
    </submittedName>
</protein>
<evidence type="ECO:0000313" key="4">
    <source>
        <dbReference type="Proteomes" id="UP000332515"/>
    </source>
</evidence>
<keyword evidence="4" id="KW-1185">Reference proteome</keyword>
<organism evidence="3 4">
    <name type="scientific">Segnochrobactrum spirostomi</name>
    <dbReference type="NCBI Taxonomy" id="2608987"/>
    <lineage>
        <taxon>Bacteria</taxon>
        <taxon>Pseudomonadati</taxon>
        <taxon>Pseudomonadota</taxon>
        <taxon>Alphaproteobacteria</taxon>
        <taxon>Hyphomicrobiales</taxon>
        <taxon>Segnochrobactraceae</taxon>
        <taxon>Segnochrobactrum</taxon>
    </lineage>
</organism>
<reference evidence="3 4" key="1">
    <citation type="submission" date="2019-09" db="EMBL/GenBank/DDBJ databases">
        <title>Segnochrobactrum spirostomi gen. nov., sp. nov., isolated from the ciliate Spirostomum cf. yagiui and description of a novel family, Segnochrobactraceae fam. nov. within the order Rhizobiales of the class Alphaproteobacteria.</title>
        <authorList>
            <person name="Akter S."/>
            <person name="Shazib S.U.A."/>
            <person name="Shin M.K."/>
        </authorList>
    </citation>
    <scope>NUCLEOTIDE SEQUENCE [LARGE SCALE GENOMIC DNA]</scope>
    <source>
        <strain evidence="3 4">Sp-1</strain>
    </source>
</reference>
<sequence length="171" mass="17215">MSNKKVLGAYAGILAVALVAGLVLFAPLPAFAADGTTVDLAPLAGAVRGLLTYGIDALVAAALAVALRWLHLSSNAAALVVAAHARNALREAVDNGIDRAVAKLGTSIDVRSDIVASAVDYASTNAASVIAKLRPGPGELEKLIEARFATLSGLDDVVVSPPLPLGEAKAS</sequence>
<keyword evidence="1" id="KW-0472">Membrane</keyword>
<evidence type="ECO:0000256" key="1">
    <source>
        <dbReference type="SAM" id="Phobius"/>
    </source>
</evidence>
<accession>A0A6A7Y6G5</accession>
<feature type="signal peptide" evidence="2">
    <location>
        <begin position="1"/>
        <end position="32"/>
    </location>
</feature>
<name>A0A6A7Y6G5_9HYPH</name>
<comment type="caution">
    <text evidence="3">The sequence shown here is derived from an EMBL/GenBank/DDBJ whole genome shotgun (WGS) entry which is preliminary data.</text>
</comment>
<gene>
    <name evidence="3" type="ORF">F0357_13610</name>
</gene>
<proteinExistence type="predicted"/>
<feature type="chain" id="PRO_5025344073" evidence="2">
    <location>
        <begin position="33"/>
        <end position="171"/>
    </location>
</feature>
<keyword evidence="2" id="KW-0732">Signal</keyword>
<evidence type="ECO:0000313" key="3">
    <source>
        <dbReference type="EMBL" id="MQT13658.1"/>
    </source>
</evidence>
<dbReference type="RefSeq" id="WP_153482692.1">
    <property type="nucleotide sequence ID" value="NZ_VWNA01000001.1"/>
</dbReference>
<dbReference type="AlphaFoldDB" id="A0A6A7Y6G5"/>
<feature type="transmembrane region" description="Helical" evidence="1">
    <location>
        <begin position="51"/>
        <end position="70"/>
    </location>
</feature>